<dbReference type="AlphaFoldDB" id="A0A4Y2GI50"/>
<proteinExistence type="predicted"/>
<accession>A0A4Y2GI50</accession>
<dbReference type="EMBL" id="BGPR01001412">
    <property type="protein sequence ID" value="GBM53290.1"/>
    <property type="molecule type" value="Genomic_DNA"/>
</dbReference>
<evidence type="ECO:0000313" key="2">
    <source>
        <dbReference type="Proteomes" id="UP000499080"/>
    </source>
</evidence>
<dbReference type="Proteomes" id="UP000499080">
    <property type="component" value="Unassembled WGS sequence"/>
</dbReference>
<name>A0A4Y2GI50_ARAVE</name>
<reference evidence="1 2" key="1">
    <citation type="journal article" date="2019" name="Sci. Rep.">
        <title>Orb-weaving spider Araneus ventricosus genome elucidates the spidroin gene catalogue.</title>
        <authorList>
            <person name="Kono N."/>
            <person name="Nakamura H."/>
            <person name="Ohtoshi R."/>
            <person name="Moran D.A.P."/>
            <person name="Shinohara A."/>
            <person name="Yoshida Y."/>
            <person name="Fujiwara M."/>
            <person name="Mori M."/>
            <person name="Tomita M."/>
            <person name="Arakawa K."/>
        </authorList>
    </citation>
    <scope>NUCLEOTIDE SEQUENCE [LARGE SCALE GENOMIC DNA]</scope>
</reference>
<gene>
    <name evidence="1" type="ORF">AVEN_52315_1</name>
</gene>
<organism evidence="1 2">
    <name type="scientific">Araneus ventricosus</name>
    <name type="common">Orbweaver spider</name>
    <name type="synonym">Epeira ventricosa</name>
    <dbReference type="NCBI Taxonomy" id="182803"/>
    <lineage>
        <taxon>Eukaryota</taxon>
        <taxon>Metazoa</taxon>
        <taxon>Ecdysozoa</taxon>
        <taxon>Arthropoda</taxon>
        <taxon>Chelicerata</taxon>
        <taxon>Arachnida</taxon>
        <taxon>Araneae</taxon>
        <taxon>Araneomorphae</taxon>
        <taxon>Entelegynae</taxon>
        <taxon>Araneoidea</taxon>
        <taxon>Araneidae</taxon>
        <taxon>Araneus</taxon>
    </lineage>
</organism>
<sequence>MGSCKVTFESYRQFQMVEKFSGFRYGERRGRTKGQSVSTDSRMCSSKYMNTSISVCLMTVIGHTHSYSLSKVDGSAKPVIHFTDKLDILEREKEKAIKICGNQPNGLWWLEFRLD</sequence>
<comment type="caution">
    <text evidence="1">The sequence shown here is derived from an EMBL/GenBank/DDBJ whole genome shotgun (WGS) entry which is preliminary data.</text>
</comment>
<evidence type="ECO:0000313" key="1">
    <source>
        <dbReference type="EMBL" id="GBM53290.1"/>
    </source>
</evidence>
<protein>
    <submittedName>
        <fullName evidence="1">Uncharacterized protein</fullName>
    </submittedName>
</protein>
<keyword evidence="2" id="KW-1185">Reference proteome</keyword>